<accession>A0A4Y2EE38</accession>
<dbReference type="OrthoDB" id="6414682at2759"/>
<dbReference type="EMBL" id="BGPR01000554">
    <property type="protein sequence ID" value="GBM26104.1"/>
    <property type="molecule type" value="Genomic_DNA"/>
</dbReference>
<reference evidence="1 2" key="1">
    <citation type="journal article" date="2019" name="Sci. Rep.">
        <title>Orb-weaving spider Araneus ventricosus genome elucidates the spidroin gene catalogue.</title>
        <authorList>
            <person name="Kono N."/>
            <person name="Nakamura H."/>
            <person name="Ohtoshi R."/>
            <person name="Moran D.A.P."/>
            <person name="Shinohara A."/>
            <person name="Yoshida Y."/>
            <person name="Fujiwara M."/>
            <person name="Mori M."/>
            <person name="Tomita M."/>
            <person name="Arakawa K."/>
        </authorList>
    </citation>
    <scope>NUCLEOTIDE SEQUENCE [LARGE SCALE GENOMIC DNA]</scope>
</reference>
<keyword evidence="2" id="KW-1185">Reference proteome</keyword>
<dbReference type="Proteomes" id="UP000499080">
    <property type="component" value="Unassembled WGS sequence"/>
</dbReference>
<evidence type="ECO:0000313" key="2">
    <source>
        <dbReference type="Proteomes" id="UP000499080"/>
    </source>
</evidence>
<sequence>MTGKRKQEGPDSARSWAIAAAACVINTLLSGISRATGLFYVALIETYGVSRLQANLPFTMRNAVRNLLDVEIPFFYLKVECPVIELLSSAR</sequence>
<proteinExistence type="predicted"/>
<name>A0A4Y2EE38_ARAVE</name>
<dbReference type="AlphaFoldDB" id="A0A4Y2EE38"/>
<organism evidence="1 2">
    <name type="scientific">Araneus ventricosus</name>
    <name type="common">Orbweaver spider</name>
    <name type="synonym">Epeira ventricosa</name>
    <dbReference type="NCBI Taxonomy" id="182803"/>
    <lineage>
        <taxon>Eukaryota</taxon>
        <taxon>Metazoa</taxon>
        <taxon>Ecdysozoa</taxon>
        <taxon>Arthropoda</taxon>
        <taxon>Chelicerata</taxon>
        <taxon>Arachnida</taxon>
        <taxon>Araneae</taxon>
        <taxon>Araneomorphae</taxon>
        <taxon>Entelegynae</taxon>
        <taxon>Araneoidea</taxon>
        <taxon>Araneidae</taxon>
        <taxon>Araneus</taxon>
    </lineage>
</organism>
<gene>
    <name evidence="1" type="ORF">AVEN_87260_1</name>
</gene>
<evidence type="ECO:0000313" key="1">
    <source>
        <dbReference type="EMBL" id="GBM26104.1"/>
    </source>
</evidence>
<protein>
    <submittedName>
        <fullName evidence="1">Uncharacterized protein</fullName>
    </submittedName>
</protein>
<comment type="caution">
    <text evidence="1">The sequence shown here is derived from an EMBL/GenBank/DDBJ whole genome shotgun (WGS) entry which is preliminary data.</text>
</comment>